<organism evidence="2 3">
    <name type="scientific">Arthrobacter glacialis</name>
    <dbReference type="NCBI Taxonomy" id="1664"/>
    <lineage>
        <taxon>Bacteria</taxon>
        <taxon>Bacillati</taxon>
        <taxon>Actinomycetota</taxon>
        <taxon>Actinomycetes</taxon>
        <taxon>Micrococcales</taxon>
        <taxon>Micrococcaceae</taxon>
        <taxon>Arthrobacter</taxon>
    </lineage>
</organism>
<evidence type="ECO:0000313" key="3">
    <source>
        <dbReference type="Proteomes" id="UP000237061"/>
    </source>
</evidence>
<dbReference type="EMBL" id="PPXC01000001">
    <property type="protein sequence ID" value="POH75192.1"/>
    <property type="molecule type" value="Genomic_DNA"/>
</dbReference>
<protein>
    <recommendedName>
        <fullName evidence="4">Plasmid replication protein</fullName>
    </recommendedName>
</protein>
<dbReference type="Proteomes" id="UP000237061">
    <property type="component" value="Unassembled WGS sequence"/>
</dbReference>
<name>A0A2S4A1X1_ARTGL</name>
<reference evidence="2 3" key="1">
    <citation type="submission" date="2018-01" db="EMBL/GenBank/DDBJ databases">
        <title>Arthrobacter sp. nov., from glaciers in China.</title>
        <authorList>
            <person name="Liu Q."/>
            <person name="Xin Y.-H."/>
        </authorList>
    </citation>
    <scope>NUCLEOTIDE SEQUENCE [LARGE SCALE GENOMIC DNA]</scope>
    <source>
        <strain evidence="2 3">HLT2-12-2</strain>
    </source>
</reference>
<accession>A0A2S4A1X1</accession>
<sequence length="460" mass="51877">MARTFKKVPTTERRHRGFSIVSDFLTCEDLQRFITENPTADVVAMVHDADPGRKTHGHLFVYFRGTPQTKSAVLRKFRKAVQVILYIEHYEPGKPHTGKHALTRAARYLTHEHPNEQAKGKHRYGDDEMLYSTRCQRWRAEVDALNQLDGIDPEKATKTTLVERLARQVLSGVLTERQVKTDYTSLYLAKGPSYWERLERRFKKFAADDAEAANHNALREERERAAREASIRAAQEELDQQAQAAAEQLQHEADKAAQEDEARSRSQAERELHESPEYKTQQRFEEEETERRNMVVVIAMAIGYSGPASGRERAVAKHIQDAGFASKKYGPDENLTAEDARVFLIDDYGLQGTPEEQLAQMLEDVELEMEFFKRVQHRIHIAEFHAGADDASSVDAYLSSLSLRDQCQGFEDLVRLASPRADIPKSVIAAATKDLEKGAAGVAGYKAEAEHAATAEAKAA</sequence>
<proteinExistence type="predicted"/>
<comment type="caution">
    <text evidence="2">The sequence shown here is derived from an EMBL/GenBank/DDBJ whole genome shotgun (WGS) entry which is preliminary data.</text>
</comment>
<dbReference type="AlphaFoldDB" id="A0A2S4A1X1"/>
<dbReference type="Gene3D" id="3.40.1310.30">
    <property type="match status" value="1"/>
</dbReference>
<feature type="region of interest" description="Disordered" evidence="1">
    <location>
        <begin position="237"/>
        <end position="286"/>
    </location>
</feature>
<evidence type="ECO:0008006" key="4">
    <source>
        <dbReference type="Google" id="ProtNLM"/>
    </source>
</evidence>
<gene>
    <name evidence="2" type="ORF">CVS27_00845</name>
</gene>
<evidence type="ECO:0000313" key="2">
    <source>
        <dbReference type="EMBL" id="POH75192.1"/>
    </source>
</evidence>
<dbReference type="RefSeq" id="WP_103463850.1">
    <property type="nucleotide sequence ID" value="NZ_PPXC01000001.1"/>
</dbReference>
<feature type="compositionally biased region" description="Basic and acidic residues" evidence="1">
    <location>
        <begin position="249"/>
        <end position="286"/>
    </location>
</feature>
<evidence type="ECO:0000256" key="1">
    <source>
        <dbReference type="SAM" id="MobiDB-lite"/>
    </source>
</evidence>
<keyword evidence="3" id="KW-1185">Reference proteome</keyword>